<evidence type="ECO:0000256" key="1">
    <source>
        <dbReference type="SAM" id="Phobius"/>
    </source>
</evidence>
<dbReference type="InterPro" id="IPR027417">
    <property type="entry name" value="P-loop_NTPase"/>
</dbReference>
<dbReference type="PANTHER" id="PTHR43185:SF1">
    <property type="entry name" value="FE(2+) TRANSPORTER FEOB"/>
    <property type="match status" value="1"/>
</dbReference>
<reference evidence="3 4" key="1">
    <citation type="journal article" date="2015" name="Sci. Rep.">
        <title>A comparative genomics and reductive dehalogenase gene transcription study of two chloroethene-respiring bacteria, Dehalococcoides mccartyi strains MB and 11a.</title>
        <authorList>
            <person name="Low A."/>
            <person name="Shen Z."/>
            <person name="Cheng D."/>
            <person name="Rogers M.J."/>
            <person name="Lee P.K."/>
            <person name="He J."/>
        </authorList>
    </citation>
    <scope>NUCLEOTIDE SEQUENCE [LARGE SCALE GENOMIC DNA]</scope>
    <source>
        <strain evidence="3 4">MB</strain>
    </source>
</reference>
<dbReference type="OrthoDB" id="9809127at2"/>
<dbReference type="InterPro" id="IPR030389">
    <property type="entry name" value="G_FEOB_dom"/>
</dbReference>
<evidence type="ECO:0000313" key="4">
    <source>
        <dbReference type="Proteomes" id="UP000053577"/>
    </source>
</evidence>
<feature type="transmembrane region" description="Helical" evidence="1">
    <location>
        <begin position="211"/>
        <end position="231"/>
    </location>
</feature>
<dbReference type="Pfam" id="PF07664">
    <property type="entry name" value="FeoB_C"/>
    <property type="match status" value="1"/>
</dbReference>
<feature type="transmembrane region" description="Helical" evidence="1">
    <location>
        <begin position="291"/>
        <end position="312"/>
    </location>
</feature>
<keyword evidence="1" id="KW-1133">Transmembrane helix</keyword>
<sequence length="576" mass="61969">MKKVLLFGNPNVGKSVVFTRLTGVQTMSANYPGTTVTFSRGQMKLGDEIAEVIDVPGSYTLEPTCEAETVARKMLDEVAADKEGEVIILNVIDATNLERNLYLTQQLLERGLPTVIAMNMWDETRHKGIKIDLDKLSEILGVPIAPTSATSGEGIKQLVVQLLSPKVPVLAEQGQDERWQRIGGIIREVQQITHRHHTIGERLADASVSPVLGVLMAVFIMAAVFLVVRFVGEGLIAYVFDPIFNNLWAPVVHSLSDALGGSGFLHGLLVGDVSGGEINFKESLGLLTSGLYVPFAMVLPYIVAFYLVLGILEDTGYLPRLAVLLDNVMHRLGLHGFAFIPTLLGLGCNVPAIMATRSLESRRERFIAATLVSVAVPCVSLQAMIIGMLGGFGIGYVFLVFGTLFAVWLGLGMILNKITPGFSPELLLEVPPYRLPPVNLVLKKLAFRIKSFLKEALPIILGVVAVINILNFTKVFDVIAKAAEPVVTGILGLPADAAVPLVVGFLRKDAAMALLGPLDMGPEQLVVASLVLAMLFPCIASLVILFRELGRKDALKSVLVMLVAAIGVGGLMNLVL</sequence>
<dbReference type="eggNOG" id="COG0370">
    <property type="taxonomic scope" value="Bacteria"/>
</dbReference>
<dbReference type="CDD" id="cd01879">
    <property type="entry name" value="FeoB"/>
    <property type="match status" value="1"/>
</dbReference>
<evidence type="ECO:0000259" key="2">
    <source>
        <dbReference type="PROSITE" id="PS51711"/>
    </source>
</evidence>
<dbReference type="Pfam" id="PF02421">
    <property type="entry name" value="FeoB_N"/>
    <property type="match status" value="1"/>
</dbReference>
<dbReference type="Gene3D" id="3.40.50.300">
    <property type="entry name" value="P-loop containing nucleotide triphosphate hydrolases"/>
    <property type="match status" value="1"/>
</dbReference>
<dbReference type="GO" id="GO:0005886">
    <property type="term" value="C:plasma membrane"/>
    <property type="evidence" value="ECO:0007669"/>
    <property type="project" value="TreeGrafter"/>
</dbReference>
<feature type="transmembrane region" description="Helical" evidence="1">
    <location>
        <begin position="332"/>
        <end position="354"/>
    </location>
</feature>
<dbReference type="EMBL" id="JGYD01000004">
    <property type="protein sequence ID" value="KSV18867.1"/>
    <property type="molecule type" value="Genomic_DNA"/>
</dbReference>
<dbReference type="PROSITE" id="PS51711">
    <property type="entry name" value="G_FEOB"/>
    <property type="match status" value="1"/>
</dbReference>
<protein>
    <submittedName>
        <fullName evidence="3">Iron transporter FeoB</fullName>
    </submittedName>
</protein>
<dbReference type="AlphaFoldDB" id="A0A0V8M513"/>
<feature type="transmembrane region" description="Helical" evidence="1">
    <location>
        <begin position="366"/>
        <end position="388"/>
    </location>
</feature>
<organism evidence="3 4">
    <name type="scientific">Dehalococcoides mccartyi</name>
    <dbReference type="NCBI Taxonomy" id="61435"/>
    <lineage>
        <taxon>Bacteria</taxon>
        <taxon>Bacillati</taxon>
        <taxon>Chloroflexota</taxon>
        <taxon>Dehalococcoidia</taxon>
        <taxon>Dehalococcoidales</taxon>
        <taxon>Dehalococcoidaceae</taxon>
        <taxon>Dehalococcoides</taxon>
    </lineage>
</organism>
<dbReference type="PRINTS" id="PR00326">
    <property type="entry name" value="GTP1OBG"/>
</dbReference>
<name>A0A0V8M513_9CHLR</name>
<dbReference type="PATRIC" id="fig|61435.5.peg.1566"/>
<feature type="transmembrane region" description="Helical" evidence="1">
    <location>
        <begin position="525"/>
        <end position="546"/>
    </location>
</feature>
<evidence type="ECO:0000313" key="3">
    <source>
        <dbReference type="EMBL" id="KSV18867.1"/>
    </source>
</evidence>
<keyword evidence="1" id="KW-0812">Transmembrane</keyword>
<dbReference type="InterPro" id="IPR011642">
    <property type="entry name" value="Gate_dom"/>
</dbReference>
<dbReference type="RefSeq" id="WP_058292043.1">
    <property type="nucleotide sequence ID" value="NZ_CP019865.1"/>
</dbReference>
<feature type="transmembrane region" description="Helical" evidence="1">
    <location>
        <begin position="452"/>
        <end position="470"/>
    </location>
</feature>
<dbReference type="GO" id="GO:0015093">
    <property type="term" value="F:ferrous iron transmembrane transporter activity"/>
    <property type="evidence" value="ECO:0007669"/>
    <property type="project" value="InterPro"/>
</dbReference>
<dbReference type="InterPro" id="IPR011640">
    <property type="entry name" value="Fe2_transport_prot_B_C"/>
</dbReference>
<proteinExistence type="predicted"/>
<dbReference type="Proteomes" id="UP000053577">
    <property type="component" value="Unassembled WGS sequence"/>
</dbReference>
<accession>A0A0V8M513</accession>
<dbReference type="InterPro" id="IPR050860">
    <property type="entry name" value="FeoB_GTPase"/>
</dbReference>
<feature type="transmembrane region" description="Helical" evidence="1">
    <location>
        <begin position="558"/>
        <end position="575"/>
    </location>
</feature>
<dbReference type="InterPro" id="IPR006073">
    <property type="entry name" value="GTP-bd"/>
</dbReference>
<feature type="domain" description="FeoB-type G" evidence="2">
    <location>
        <begin position="1"/>
        <end position="168"/>
    </location>
</feature>
<comment type="caution">
    <text evidence="3">The sequence shown here is derived from an EMBL/GenBank/DDBJ whole genome shotgun (WGS) entry which is preliminary data.</text>
</comment>
<dbReference type="PANTHER" id="PTHR43185">
    <property type="entry name" value="FERROUS IRON TRANSPORT PROTEIN B"/>
    <property type="match status" value="1"/>
</dbReference>
<gene>
    <name evidence="3" type="ORF">DA01_07965</name>
</gene>
<keyword evidence="1" id="KW-0472">Membrane</keyword>
<dbReference type="Pfam" id="PF07670">
    <property type="entry name" value="Gate"/>
    <property type="match status" value="2"/>
</dbReference>
<dbReference type="SUPFAM" id="SSF52540">
    <property type="entry name" value="P-loop containing nucleoside triphosphate hydrolases"/>
    <property type="match status" value="1"/>
</dbReference>
<feature type="transmembrane region" description="Helical" evidence="1">
    <location>
        <begin position="394"/>
        <end position="415"/>
    </location>
</feature>
<dbReference type="GO" id="GO:0005525">
    <property type="term" value="F:GTP binding"/>
    <property type="evidence" value="ECO:0007669"/>
    <property type="project" value="InterPro"/>
</dbReference>